<dbReference type="EC" id="3.1.3.16" evidence="12"/>
<evidence type="ECO:0000256" key="10">
    <source>
        <dbReference type="ARBA" id="ARBA00048336"/>
    </source>
</evidence>
<dbReference type="AlphaFoldDB" id="A0AAX6MYW2"/>
<dbReference type="GO" id="GO:0008270">
    <property type="term" value="F:zinc ion binding"/>
    <property type="evidence" value="ECO:0007669"/>
    <property type="project" value="UniProtKB-KW"/>
</dbReference>
<keyword evidence="5 12" id="KW-0378">Hydrolase</keyword>
<feature type="domain" description="RTR1-type" evidence="14">
    <location>
        <begin position="108"/>
        <end position="195"/>
    </location>
</feature>
<dbReference type="Gene3D" id="1.25.40.820">
    <property type="match status" value="1"/>
</dbReference>
<dbReference type="InterPro" id="IPR007308">
    <property type="entry name" value="Rtr1/RPAP2_dom"/>
</dbReference>
<dbReference type="PANTHER" id="PTHR14732:SF0">
    <property type="entry name" value="RNA POLYMERASE II SUBUNIT B1 CTD PHOSPHATASE RPAP2-RELATED"/>
    <property type="match status" value="1"/>
</dbReference>
<sequence length="315" mass="35259">MSSTASAPSTQPKKPKGILKKPTTTTTTTDAVPISPFPIEEHKPTAPKPTAREAAIQQARIIQQQRALEDEIQDSIIALSKLPLLATSPSSTYTSSNPSPSDADAFRQHVRLFQPGDYDDMIEERNTLNKCGYALCPRPRVRLGPGGEYKLVNWGKGDFGIVPRKELERWCSRECARRAMYVKVQLGETAAWERAGIASIRIDLLDEPKQVKEEEHDATRRLERELESVERKAAQDAKDLALERGDSVDKPTTRKVKLTIREKSVKMAAQEPSLDADGESHLVLDGYKTKFNREPEQKEKEDNVKEDGPEKQATE</sequence>
<evidence type="ECO:0000256" key="6">
    <source>
        <dbReference type="ARBA" id="ARBA00022833"/>
    </source>
</evidence>
<dbReference type="GO" id="GO:0043175">
    <property type="term" value="F:RNA polymerase core enzyme binding"/>
    <property type="evidence" value="ECO:0007669"/>
    <property type="project" value="UniProtKB-UniRule"/>
</dbReference>
<feature type="region of interest" description="Disordered" evidence="13">
    <location>
        <begin position="234"/>
        <end position="315"/>
    </location>
</feature>
<dbReference type="InterPro" id="IPR038534">
    <property type="entry name" value="Rtr1/RPAP2_sf"/>
</dbReference>
<evidence type="ECO:0000256" key="7">
    <source>
        <dbReference type="ARBA" id="ARBA00022912"/>
    </source>
</evidence>
<comment type="similarity">
    <text evidence="2 11 12">Belongs to the RPAP2 family.</text>
</comment>
<proteinExistence type="inferred from homology"/>
<comment type="function">
    <text evidence="12">Putative RNA polymerase II subunit B1 C-terminal domain (CTD) phosphatase involved in RNA polymerase II transcription regulation.</text>
</comment>
<evidence type="ECO:0000256" key="3">
    <source>
        <dbReference type="ARBA" id="ARBA00022723"/>
    </source>
</evidence>
<dbReference type="GO" id="GO:0005737">
    <property type="term" value="C:cytoplasm"/>
    <property type="evidence" value="ECO:0007669"/>
    <property type="project" value="TreeGrafter"/>
</dbReference>
<evidence type="ECO:0000256" key="11">
    <source>
        <dbReference type="PROSITE-ProRule" id="PRU00812"/>
    </source>
</evidence>
<dbReference type="GO" id="GO:0008420">
    <property type="term" value="F:RNA polymerase II CTD heptapeptide repeat phosphatase activity"/>
    <property type="evidence" value="ECO:0007669"/>
    <property type="project" value="UniProtKB-UniRule"/>
</dbReference>
<keyword evidence="3 12" id="KW-0479">Metal-binding</keyword>
<dbReference type="InterPro" id="IPR039693">
    <property type="entry name" value="Rtr1/RPAP2"/>
</dbReference>
<gene>
    <name evidence="15" type="ORF">Daesc_000639</name>
</gene>
<evidence type="ECO:0000256" key="8">
    <source>
        <dbReference type="ARBA" id="ARBA00023242"/>
    </source>
</evidence>
<evidence type="ECO:0000313" key="15">
    <source>
        <dbReference type="EMBL" id="KAK6957850.1"/>
    </source>
</evidence>
<evidence type="ECO:0000256" key="4">
    <source>
        <dbReference type="ARBA" id="ARBA00022771"/>
    </source>
</evidence>
<comment type="catalytic activity">
    <reaction evidence="9 12">
        <text>O-phospho-L-seryl-[protein] + H2O = L-seryl-[protein] + phosphate</text>
        <dbReference type="Rhea" id="RHEA:20629"/>
        <dbReference type="Rhea" id="RHEA-COMP:9863"/>
        <dbReference type="Rhea" id="RHEA-COMP:11604"/>
        <dbReference type="ChEBI" id="CHEBI:15377"/>
        <dbReference type="ChEBI" id="CHEBI:29999"/>
        <dbReference type="ChEBI" id="CHEBI:43474"/>
        <dbReference type="ChEBI" id="CHEBI:83421"/>
        <dbReference type="EC" id="3.1.3.16"/>
    </reaction>
</comment>
<dbReference type="EMBL" id="JBANMG010000001">
    <property type="protein sequence ID" value="KAK6957850.1"/>
    <property type="molecule type" value="Genomic_DNA"/>
</dbReference>
<dbReference type="Proteomes" id="UP001369815">
    <property type="component" value="Unassembled WGS sequence"/>
</dbReference>
<comment type="subcellular location">
    <subcellularLocation>
        <location evidence="1 12">Nucleus</location>
    </subcellularLocation>
</comment>
<evidence type="ECO:0000256" key="5">
    <source>
        <dbReference type="ARBA" id="ARBA00022801"/>
    </source>
</evidence>
<protein>
    <recommendedName>
        <fullName evidence="12">RNA polymerase II subunit B1 CTD phosphatase RPAP2 homolog</fullName>
        <ecNumber evidence="12">3.1.3.16</ecNumber>
    </recommendedName>
</protein>
<dbReference type="PROSITE" id="PS51479">
    <property type="entry name" value="ZF_RTR1"/>
    <property type="match status" value="1"/>
</dbReference>
<dbReference type="Pfam" id="PF04181">
    <property type="entry name" value="RPAP2_Rtr1"/>
    <property type="match status" value="1"/>
</dbReference>
<evidence type="ECO:0000259" key="14">
    <source>
        <dbReference type="PROSITE" id="PS51479"/>
    </source>
</evidence>
<feature type="compositionally biased region" description="Low complexity" evidence="13">
    <location>
        <begin position="20"/>
        <end position="29"/>
    </location>
</feature>
<keyword evidence="16" id="KW-1185">Reference proteome</keyword>
<evidence type="ECO:0000256" key="1">
    <source>
        <dbReference type="ARBA" id="ARBA00004123"/>
    </source>
</evidence>
<feature type="compositionally biased region" description="Basic and acidic residues" evidence="13">
    <location>
        <begin position="234"/>
        <end position="252"/>
    </location>
</feature>
<evidence type="ECO:0000256" key="2">
    <source>
        <dbReference type="ARBA" id="ARBA00005676"/>
    </source>
</evidence>
<evidence type="ECO:0000256" key="9">
    <source>
        <dbReference type="ARBA" id="ARBA00047761"/>
    </source>
</evidence>
<keyword evidence="6 12" id="KW-0862">Zinc</keyword>
<evidence type="ECO:0000256" key="13">
    <source>
        <dbReference type="SAM" id="MobiDB-lite"/>
    </source>
</evidence>
<evidence type="ECO:0000256" key="12">
    <source>
        <dbReference type="RuleBase" id="RU367080"/>
    </source>
</evidence>
<name>A0AAX6MYW2_9PEZI</name>
<dbReference type="PANTHER" id="PTHR14732">
    <property type="entry name" value="RNA POLYMERASE II SUBUNIT B1 CTD PHOSPHATASE RPAP2-RELATED"/>
    <property type="match status" value="1"/>
</dbReference>
<organism evidence="15 16">
    <name type="scientific">Daldinia eschscholtzii</name>
    <dbReference type="NCBI Taxonomy" id="292717"/>
    <lineage>
        <taxon>Eukaryota</taxon>
        <taxon>Fungi</taxon>
        <taxon>Dikarya</taxon>
        <taxon>Ascomycota</taxon>
        <taxon>Pezizomycotina</taxon>
        <taxon>Sordariomycetes</taxon>
        <taxon>Xylariomycetidae</taxon>
        <taxon>Xylariales</taxon>
        <taxon>Hypoxylaceae</taxon>
        <taxon>Daldinia</taxon>
    </lineage>
</organism>
<comment type="caution">
    <text evidence="15">The sequence shown here is derived from an EMBL/GenBank/DDBJ whole genome shotgun (WGS) entry which is preliminary data.</text>
</comment>
<accession>A0AAX6MYW2</accession>
<reference evidence="15 16" key="1">
    <citation type="journal article" date="2024" name="Front Chem Biol">
        <title>Unveiling the potential of Daldinia eschscholtzii MFLUCC 19-0629 through bioactivity and bioinformatics studies for enhanced sustainable agriculture production.</title>
        <authorList>
            <person name="Brooks S."/>
            <person name="Weaver J.A."/>
            <person name="Klomchit A."/>
            <person name="Alharthi S.A."/>
            <person name="Onlamun T."/>
            <person name="Nurani R."/>
            <person name="Vong T.K."/>
            <person name="Alberti F."/>
            <person name="Greco C."/>
        </authorList>
    </citation>
    <scope>NUCLEOTIDE SEQUENCE [LARGE SCALE GENOMIC DNA]</scope>
    <source>
        <strain evidence="15">MFLUCC 19-0629</strain>
    </source>
</reference>
<dbReference type="GO" id="GO:0005634">
    <property type="term" value="C:nucleus"/>
    <property type="evidence" value="ECO:0007669"/>
    <property type="project" value="UniProtKB-SubCell"/>
</dbReference>
<evidence type="ECO:0000313" key="16">
    <source>
        <dbReference type="Proteomes" id="UP001369815"/>
    </source>
</evidence>
<keyword evidence="4 12" id="KW-0863">Zinc-finger</keyword>
<keyword evidence="8 12" id="KW-0539">Nucleus</keyword>
<feature type="compositionally biased region" description="Basic and acidic residues" evidence="13">
    <location>
        <begin position="278"/>
        <end position="315"/>
    </location>
</feature>
<comment type="catalytic activity">
    <reaction evidence="10 12">
        <text>O-phospho-L-threonyl-[protein] + H2O = L-threonyl-[protein] + phosphate</text>
        <dbReference type="Rhea" id="RHEA:47004"/>
        <dbReference type="Rhea" id="RHEA-COMP:11060"/>
        <dbReference type="Rhea" id="RHEA-COMP:11605"/>
        <dbReference type="ChEBI" id="CHEBI:15377"/>
        <dbReference type="ChEBI" id="CHEBI:30013"/>
        <dbReference type="ChEBI" id="CHEBI:43474"/>
        <dbReference type="ChEBI" id="CHEBI:61977"/>
        <dbReference type="EC" id="3.1.3.16"/>
    </reaction>
</comment>
<feature type="region of interest" description="Disordered" evidence="13">
    <location>
        <begin position="1"/>
        <end position="55"/>
    </location>
</feature>
<keyword evidence="7 12" id="KW-0904">Protein phosphatase</keyword>